<comment type="caution">
    <text evidence="1">The sequence shown here is derived from an EMBL/GenBank/DDBJ whole genome shotgun (WGS) entry which is preliminary data.</text>
</comment>
<sequence>MTDEQELGALVESAYAALAFKPGEQPDWAQFNAVFHPAAVLALRIFPQDREVSVLDLTAYAEAQMRNGLREEGYSETPGSRSIEITGDVALIRQEFTMNFAHRPAVEALDVFSCARVGRGWSIISVLSDMQPESRPRRP</sequence>
<dbReference type="EMBL" id="JBBKAI010000002">
    <property type="protein sequence ID" value="MEJ8657063.1"/>
    <property type="molecule type" value="Genomic_DNA"/>
</dbReference>
<name>A0ACC6QFN7_9ACTN</name>
<evidence type="ECO:0000313" key="1">
    <source>
        <dbReference type="EMBL" id="MEJ8657063.1"/>
    </source>
</evidence>
<organism evidence="1 2">
    <name type="scientific">Streptomyces pratisoli</name>
    <dbReference type="NCBI Taxonomy" id="3139917"/>
    <lineage>
        <taxon>Bacteria</taxon>
        <taxon>Bacillati</taxon>
        <taxon>Actinomycetota</taxon>
        <taxon>Actinomycetes</taxon>
        <taxon>Kitasatosporales</taxon>
        <taxon>Streptomycetaceae</taxon>
        <taxon>Streptomyces</taxon>
    </lineage>
</organism>
<reference evidence="1" key="1">
    <citation type="submission" date="2024-03" db="EMBL/GenBank/DDBJ databases">
        <title>Novel Streptomyces species of biotechnological and ecological value are a feature of Machair soil.</title>
        <authorList>
            <person name="Prole J.R."/>
            <person name="Goodfellow M."/>
            <person name="Allenby N."/>
            <person name="Ward A.C."/>
        </authorList>
    </citation>
    <scope>NUCLEOTIDE SEQUENCE</scope>
    <source>
        <strain evidence="1">MS1.AVA.4</strain>
    </source>
</reference>
<protein>
    <submittedName>
        <fullName evidence="1">Uncharacterized protein</fullName>
    </submittedName>
</protein>
<keyword evidence="2" id="KW-1185">Reference proteome</keyword>
<dbReference type="Proteomes" id="UP001375539">
    <property type="component" value="Unassembled WGS sequence"/>
</dbReference>
<accession>A0ACC6QFN7</accession>
<proteinExistence type="predicted"/>
<gene>
    <name evidence="1" type="ORF">WKI58_11070</name>
</gene>
<evidence type="ECO:0000313" key="2">
    <source>
        <dbReference type="Proteomes" id="UP001375539"/>
    </source>
</evidence>